<evidence type="ECO:0000256" key="1">
    <source>
        <dbReference type="ARBA" id="ARBA00022553"/>
    </source>
</evidence>
<dbReference type="Pfam" id="PF00072">
    <property type="entry name" value="Response_reg"/>
    <property type="match status" value="1"/>
</dbReference>
<dbReference type="EMBL" id="JBHUPB010000015">
    <property type="protein sequence ID" value="MFD2969915.1"/>
    <property type="molecule type" value="Genomic_DNA"/>
</dbReference>
<sequence length="129" mass="14117">MIQNKVFICDDDVSIAKTLELIFKMNDVDSIIETDSTKAFAQIMALKPAIVVVDLHMPVLSGKELIRLIRSTPQLKKTFILCISASDDGRDVALEAGANMILPKPFDMDDIIAIVGKILTAKFPKDAVA</sequence>
<dbReference type="SUPFAM" id="SSF52172">
    <property type="entry name" value="CheY-like"/>
    <property type="match status" value="1"/>
</dbReference>
<evidence type="ECO:0000313" key="4">
    <source>
        <dbReference type="EMBL" id="MFD2969915.1"/>
    </source>
</evidence>
<dbReference type="PROSITE" id="PS50110">
    <property type="entry name" value="RESPONSE_REGULATORY"/>
    <property type="match status" value="1"/>
</dbReference>
<protein>
    <submittedName>
        <fullName evidence="4">Response regulator</fullName>
    </submittedName>
</protein>
<proteinExistence type="predicted"/>
<dbReference type="InterPro" id="IPR011006">
    <property type="entry name" value="CheY-like_superfamily"/>
</dbReference>
<evidence type="ECO:0000259" key="3">
    <source>
        <dbReference type="PROSITE" id="PS50110"/>
    </source>
</evidence>
<keyword evidence="1 2" id="KW-0597">Phosphoprotein</keyword>
<feature type="modified residue" description="4-aspartylphosphate" evidence="2">
    <location>
        <position position="54"/>
    </location>
</feature>
<evidence type="ECO:0000256" key="2">
    <source>
        <dbReference type="PROSITE-ProRule" id="PRU00169"/>
    </source>
</evidence>
<feature type="domain" description="Response regulatory" evidence="3">
    <location>
        <begin position="5"/>
        <end position="119"/>
    </location>
</feature>
<name>A0ABW6BK75_9SPHI</name>
<reference evidence="5" key="1">
    <citation type="journal article" date="2019" name="Int. J. Syst. Evol. Microbiol.">
        <title>The Global Catalogue of Microorganisms (GCM) 10K type strain sequencing project: providing services to taxonomists for standard genome sequencing and annotation.</title>
        <authorList>
            <consortium name="The Broad Institute Genomics Platform"/>
            <consortium name="The Broad Institute Genome Sequencing Center for Infectious Disease"/>
            <person name="Wu L."/>
            <person name="Ma J."/>
        </authorList>
    </citation>
    <scope>NUCLEOTIDE SEQUENCE [LARGE SCALE GENOMIC DNA]</scope>
    <source>
        <strain evidence="5">KCTC 22814</strain>
    </source>
</reference>
<keyword evidence="5" id="KW-1185">Reference proteome</keyword>
<dbReference type="SMART" id="SM00448">
    <property type="entry name" value="REC"/>
    <property type="match status" value="1"/>
</dbReference>
<comment type="caution">
    <text evidence="4">The sequence shown here is derived from an EMBL/GenBank/DDBJ whole genome shotgun (WGS) entry which is preliminary data.</text>
</comment>
<gene>
    <name evidence="4" type="ORF">ACFS7Y_21175</name>
</gene>
<organism evidence="4 5">
    <name type="scientific">Sphingobacterium bambusae</name>
    <dbReference type="NCBI Taxonomy" id="662858"/>
    <lineage>
        <taxon>Bacteria</taxon>
        <taxon>Pseudomonadati</taxon>
        <taxon>Bacteroidota</taxon>
        <taxon>Sphingobacteriia</taxon>
        <taxon>Sphingobacteriales</taxon>
        <taxon>Sphingobacteriaceae</taxon>
        <taxon>Sphingobacterium</taxon>
    </lineage>
</organism>
<dbReference type="Proteomes" id="UP001597525">
    <property type="component" value="Unassembled WGS sequence"/>
</dbReference>
<dbReference type="RefSeq" id="WP_320183401.1">
    <property type="nucleotide sequence ID" value="NZ_CP138332.1"/>
</dbReference>
<dbReference type="Gene3D" id="3.40.50.2300">
    <property type="match status" value="1"/>
</dbReference>
<dbReference type="InterPro" id="IPR050595">
    <property type="entry name" value="Bact_response_regulator"/>
</dbReference>
<dbReference type="InterPro" id="IPR001789">
    <property type="entry name" value="Sig_transdc_resp-reg_receiver"/>
</dbReference>
<dbReference type="PANTHER" id="PTHR44591">
    <property type="entry name" value="STRESS RESPONSE REGULATOR PROTEIN 1"/>
    <property type="match status" value="1"/>
</dbReference>
<evidence type="ECO:0000313" key="5">
    <source>
        <dbReference type="Proteomes" id="UP001597525"/>
    </source>
</evidence>
<accession>A0ABW6BK75</accession>
<dbReference type="PANTHER" id="PTHR44591:SF3">
    <property type="entry name" value="RESPONSE REGULATORY DOMAIN-CONTAINING PROTEIN"/>
    <property type="match status" value="1"/>
</dbReference>